<dbReference type="InterPro" id="IPR015168">
    <property type="entry name" value="SsuA/THI5"/>
</dbReference>
<dbReference type="Gene3D" id="3.40.190.10">
    <property type="entry name" value="Periplasmic binding protein-like II"/>
    <property type="match status" value="2"/>
</dbReference>
<accession>A0A1J4NRZ5</accession>
<proteinExistence type="predicted"/>
<dbReference type="SUPFAM" id="SSF53850">
    <property type="entry name" value="Periplasmic binding protein-like II"/>
    <property type="match status" value="1"/>
</dbReference>
<dbReference type="Proteomes" id="UP000034196">
    <property type="component" value="Unassembled WGS sequence"/>
</dbReference>
<evidence type="ECO:0000259" key="1">
    <source>
        <dbReference type="Pfam" id="PF09084"/>
    </source>
</evidence>
<dbReference type="STRING" id="1428628.WN71_031555"/>
<dbReference type="AlphaFoldDB" id="A0A1J4NRZ5"/>
<reference evidence="2" key="1">
    <citation type="submission" date="2016-10" db="EMBL/GenBank/DDBJ databases">
        <title>Genome sequence of Streptomyces mangrovisoli MUSC 149.</title>
        <authorList>
            <person name="Lee L.-H."/>
            <person name="Ser H.-L."/>
        </authorList>
    </citation>
    <scope>NUCLEOTIDE SEQUENCE [LARGE SCALE GENOMIC DNA]</scope>
    <source>
        <strain evidence="2">MUSC 149</strain>
    </source>
</reference>
<dbReference type="Pfam" id="PF09084">
    <property type="entry name" value="NMT1"/>
    <property type="match status" value="1"/>
</dbReference>
<comment type="caution">
    <text evidence="2">The sequence shown here is derived from an EMBL/GenBank/DDBJ whole genome shotgun (WGS) entry which is preliminary data.</text>
</comment>
<evidence type="ECO:0000313" key="2">
    <source>
        <dbReference type="EMBL" id="OIJ64021.1"/>
    </source>
</evidence>
<gene>
    <name evidence="2" type="ORF">WN71_031555</name>
</gene>
<sequence length="292" mass="31334">MLGDYPHTRVLRDGTIPVAGADCRFLSASPLHTAFPRMVRALEFDVCEMPVATYLMARDAGVPLTLLPAVLIGATHHHSLTRLPDGPELDVRRLAGRRIGVRSYGQTTGLWVRGILREDYGVEASDVTWVTTEDAHVDTYVNPPNVRRSSAGGVAALLRAADVDAAVLGPRAIGVQGVPLVPVIEDAEEAAAAWVERHGTVPANHLLVVRDDVLRSRPDAVTALFRALARGIDETVGERDPATPAGRAVTAGCSDSLARCLEIAARYALEQGLVRTPVDLDRIHKDVAFLDA</sequence>
<name>A0A1J4NRZ5_9ACTN</name>
<organism evidence="2 3">
    <name type="scientific">Streptomyces mangrovisoli</name>
    <dbReference type="NCBI Taxonomy" id="1428628"/>
    <lineage>
        <taxon>Bacteria</taxon>
        <taxon>Bacillati</taxon>
        <taxon>Actinomycetota</taxon>
        <taxon>Actinomycetes</taxon>
        <taxon>Kitasatosporales</taxon>
        <taxon>Streptomycetaceae</taxon>
        <taxon>Streptomyces</taxon>
    </lineage>
</organism>
<evidence type="ECO:0000313" key="3">
    <source>
        <dbReference type="Proteomes" id="UP000034196"/>
    </source>
</evidence>
<keyword evidence="3" id="KW-1185">Reference proteome</keyword>
<protein>
    <recommendedName>
        <fullName evidence="1">SsuA/THI5-like domain-containing protein</fullName>
    </recommendedName>
</protein>
<dbReference type="EMBL" id="LAVA02000090">
    <property type="protein sequence ID" value="OIJ64021.1"/>
    <property type="molecule type" value="Genomic_DNA"/>
</dbReference>
<feature type="domain" description="SsuA/THI5-like" evidence="1">
    <location>
        <begin position="52"/>
        <end position="236"/>
    </location>
</feature>